<evidence type="ECO:0000313" key="1">
    <source>
        <dbReference type="EMBL" id="OBK16290.1"/>
    </source>
</evidence>
<proteinExistence type="predicted"/>
<accession>A0A1A3N4M6</accession>
<dbReference type="Proteomes" id="UP000093819">
    <property type="component" value="Unassembled WGS sequence"/>
</dbReference>
<dbReference type="Gene3D" id="3.40.50.150">
    <property type="entry name" value="Vaccinia Virus protein VP39"/>
    <property type="match status" value="1"/>
</dbReference>
<protein>
    <recommendedName>
        <fullName evidence="3">Methyltransferase</fullName>
    </recommendedName>
</protein>
<reference evidence="1 2" key="1">
    <citation type="submission" date="2016-06" db="EMBL/GenBank/DDBJ databases">
        <authorList>
            <person name="Kjaerup R.B."/>
            <person name="Dalgaard T.S."/>
            <person name="Juul-Madsen H.R."/>
        </authorList>
    </citation>
    <scope>NUCLEOTIDE SEQUENCE [LARGE SCALE GENOMIC DNA]</scope>
    <source>
        <strain evidence="1 2">1245335.1</strain>
    </source>
</reference>
<dbReference type="InterPro" id="IPR008884">
    <property type="entry name" value="TylF_MeTrfase"/>
</dbReference>
<dbReference type="InterPro" id="IPR029063">
    <property type="entry name" value="SAM-dependent_MTases_sf"/>
</dbReference>
<dbReference type="Pfam" id="PF05711">
    <property type="entry name" value="TylF"/>
    <property type="match status" value="1"/>
</dbReference>
<name>A0A1A3N4M6_MYCAS</name>
<dbReference type="AlphaFoldDB" id="A0A1A3N4M6"/>
<comment type="caution">
    <text evidence="1">The sequence shown here is derived from an EMBL/GenBank/DDBJ whole genome shotgun (WGS) entry which is preliminary data.</text>
</comment>
<sequence length="248" mass="28404">MRSFVQNLPHPIANTLFMARRLRTSFYEDGLFTTTNADFRNTEHFKRVYAAAKATGSFGRWNVRWRIHVLCWAANHAAAIEGDYVECGVDHGGTAMAAITHTDFARLGKRFWLLDTFQGFDRTQLTPEEKAHAGYMDYPDCYERVKSNFAGMDFVRLVRGTVPETLDHVQSEKIAYLHLDMNCTGPEIAALEYFWPRISPFGIVIMDDYGWPRHYQQKLGYDRFAEERGLQILRLATGGQALLIKPPG</sequence>
<organism evidence="1 2">
    <name type="scientific">Mycobacterium asiaticum</name>
    <dbReference type="NCBI Taxonomy" id="1790"/>
    <lineage>
        <taxon>Bacteria</taxon>
        <taxon>Bacillati</taxon>
        <taxon>Actinomycetota</taxon>
        <taxon>Actinomycetes</taxon>
        <taxon>Mycobacteriales</taxon>
        <taxon>Mycobacteriaceae</taxon>
        <taxon>Mycobacterium</taxon>
    </lineage>
</organism>
<evidence type="ECO:0008006" key="3">
    <source>
        <dbReference type="Google" id="ProtNLM"/>
    </source>
</evidence>
<gene>
    <name evidence="1" type="ORF">A5635_06650</name>
</gene>
<dbReference type="PANTHER" id="PTHR40036">
    <property type="entry name" value="MACROCIN O-METHYLTRANSFERASE"/>
    <property type="match status" value="1"/>
</dbReference>
<evidence type="ECO:0000313" key="2">
    <source>
        <dbReference type="Proteomes" id="UP000093819"/>
    </source>
</evidence>
<dbReference type="PANTHER" id="PTHR40036:SF1">
    <property type="entry name" value="MACROCIN O-METHYLTRANSFERASE"/>
    <property type="match status" value="1"/>
</dbReference>
<dbReference type="EMBL" id="LZLR01000203">
    <property type="protein sequence ID" value="OBK16290.1"/>
    <property type="molecule type" value="Genomic_DNA"/>
</dbReference>